<evidence type="ECO:0000313" key="13">
    <source>
        <dbReference type="EMBL" id="MDP8568432.1"/>
    </source>
</evidence>
<comment type="subcellular location">
    <subcellularLocation>
        <location evidence="1 12">Cell membrane</location>
        <topology evidence="1 12">Multi-pass membrane protein</topology>
    </subcellularLocation>
</comment>
<comment type="similarity">
    <text evidence="10 12">Belongs to the fluoride channel Fluc/FEX (TC 1.A.43) family.</text>
</comment>
<evidence type="ECO:0000313" key="14">
    <source>
        <dbReference type="Proteomes" id="UP001225906"/>
    </source>
</evidence>
<keyword evidence="9 12" id="KW-0407">Ion channel</keyword>
<keyword evidence="5 12" id="KW-1133">Transmembrane helix</keyword>
<dbReference type="NCBIfam" id="NF010792">
    <property type="entry name" value="PRK14196.1"/>
    <property type="match status" value="1"/>
</dbReference>
<evidence type="ECO:0000256" key="5">
    <source>
        <dbReference type="ARBA" id="ARBA00022989"/>
    </source>
</evidence>
<feature type="binding site" evidence="12">
    <location>
        <position position="76"/>
    </location>
    <ligand>
        <name>Na(+)</name>
        <dbReference type="ChEBI" id="CHEBI:29101"/>
        <note>structural</note>
    </ligand>
</feature>
<organism evidence="13 14">
    <name type="scientific">Methylophilus aquaticus</name>
    <dbReference type="NCBI Taxonomy" id="1971610"/>
    <lineage>
        <taxon>Bacteria</taxon>
        <taxon>Pseudomonadati</taxon>
        <taxon>Pseudomonadota</taxon>
        <taxon>Betaproteobacteria</taxon>
        <taxon>Nitrosomonadales</taxon>
        <taxon>Methylophilaceae</taxon>
        <taxon>Methylophilus</taxon>
    </lineage>
</organism>
<comment type="catalytic activity">
    <reaction evidence="11">
        <text>fluoride(in) = fluoride(out)</text>
        <dbReference type="Rhea" id="RHEA:76159"/>
        <dbReference type="ChEBI" id="CHEBI:17051"/>
    </reaction>
    <physiologicalReaction direction="left-to-right" evidence="11">
        <dbReference type="Rhea" id="RHEA:76160"/>
    </physiologicalReaction>
</comment>
<evidence type="ECO:0000256" key="1">
    <source>
        <dbReference type="ARBA" id="ARBA00004651"/>
    </source>
</evidence>
<proteinExistence type="inferred from homology"/>
<dbReference type="Pfam" id="PF02537">
    <property type="entry name" value="CRCB"/>
    <property type="match status" value="1"/>
</dbReference>
<evidence type="ECO:0000256" key="8">
    <source>
        <dbReference type="ARBA" id="ARBA00023136"/>
    </source>
</evidence>
<feature type="transmembrane region" description="Helical" evidence="12">
    <location>
        <begin position="98"/>
        <end position="119"/>
    </location>
</feature>
<keyword evidence="2 12" id="KW-1003">Cell membrane</keyword>
<keyword evidence="4 12" id="KW-0812">Transmembrane</keyword>
<keyword evidence="12" id="KW-0479">Metal-binding</keyword>
<dbReference type="PANTHER" id="PTHR28259">
    <property type="entry name" value="FLUORIDE EXPORT PROTEIN 1-RELATED"/>
    <property type="match status" value="1"/>
</dbReference>
<evidence type="ECO:0000256" key="4">
    <source>
        <dbReference type="ARBA" id="ARBA00022692"/>
    </source>
</evidence>
<sequence length="127" mass="14110">MKFWMAVGLGAALGAWVRWGLTTWLNAVGVIPLGTFLANAIGGFLMGVVLGFFQFIPQLSPEWRLFIATGFLGGLTTFSTFSAQAFELLQKQAYMWAMLYVLAHVVASILLTMLGYWMVMRWHSAPL</sequence>
<feature type="transmembrane region" description="Helical" evidence="12">
    <location>
        <begin position="65"/>
        <end position="86"/>
    </location>
</feature>
<evidence type="ECO:0000256" key="11">
    <source>
        <dbReference type="ARBA" id="ARBA00035585"/>
    </source>
</evidence>
<gene>
    <name evidence="12 13" type="primary">crcB</name>
    <name evidence="12" type="synonym">fluC</name>
    <name evidence="13" type="ORF">Q9291_11285</name>
</gene>
<evidence type="ECO:0000256" key="6">
    <source>
        <dbReference type="ARBA" id="ARBA00023053"/>
    </source>
</evidence>
<feature type="binding site" evidence="12">
    <location>
        <position position="73"/>
    </location>
    <ligand>
        <name>Na(+)</name>
        <dbReference type="ChEBI" id="CHEBI:29101"/>
        <note>structural</note>
    </ligand>
</feature>
<dbReference type="Proteomes" id="UP001225906">
    <property type="component" value="Unassembled WGS sequence"/>
</dbReference>
<evidence type="ECO:0000256" key="7">
    <source>
        <dbReference type="ARBA" id="ARBA00023065"/>
    </source>
</evidence>
<comment type="caution">
    <text evidence="13">The sequence shown here is derived from an EMBL/GenBank/DDBJ whole genome shotgun (WGS) entry which is preliminary data.</text>
</comment>
<dbReference type="RefSeq" id="WP_306390152.1">
    <property type="nucleotide sequence ID" value="NZ_JAVCAP010000022.1"/>
</dbReference>
<dbReference type="NCBIfam" id="TIGR00494">
    <property type="entry name" value="crcB"/>
    <property type="match status" value="1"/>
</dbReference>
<evidence type="ECO:0000256" key="3">
    <source>
        <dbReference type="ARBA" id="ARBA00022519"/>
    </source>
</evidence>
<feature type="transmembrane region" description="Helical" evidence="12">
    <location>
        <begin position="30"/>
        <end position="53"/>
    </location>
</feature>
<dbReference type="InterPro" id="IPR003691">
    <property type="entry name" value="FluC"/>
</dbReference>
<reference evidence="14" key="1">
    <citation type="journal article" date="2019" name="Int. J. Syst. Evol. Microbiol.">
        <title>The Global Catalogue of Microorganisms (GCM) 10K type strain sequencing project: providing services to taxonomists for standard genome sequencing and annotation.</title>
        <authorList>
            <consortium name="The Broad Institute Genomics Platform"/>
            <consortium name="The Broad Institute Genome Sequencing Center for Infectious Disease"/>
            <person name="Wu L."/>
            <person name="Ma J."/>
        </authorList>
    </citation>
    <scope>NUCLEOTIDE SEQUENCE [LARGE SCALE GENOMIC DNA]</scope>
    <source>
        <strain evidence="14">VKM B-3159</strain>
    </source>
</reference>
<keyword evidence="14" id="KW-1185">Reference proteome</keyword>
<keyword evidence="8 12" id="KW-0472">Membrane</keyword>
<keyword evidence="6 12" id="KW-0915">Sodium</keyword>
<evidence type="ECO:0000256" key="9">
    <source>
        <dbReference type="ARBA" id="ARBA00023303"/>
    </source>
</evidence>
<comment type="activity regulation">
    <text evidence="12">Na(+) is not transported, but it plays an essential structural role and its presence is essential for fluoride channel function.</text>
</comment>
<keyword evidence="3" id="KW-0997">Cell inner membrane</keyword>
<evidence type="ECO:0000256" key="12">
    <source>
        <dbReference type="HAMAP-Rule" id="MF_00454"/>
    </source>
</evidence>
<evidence type="ECO:0000256" key="2">
    <source>
        <dbReference type="ARBA" id="ARBA00022475"/>
    </source>
</evidence>
<dbReference type="HAMAP" id="MF_00454">
    <property type="entry name" value="FluC"/>
    <property type="match status" value="1"/>
</dbReference>
<protein>
    <recommendedName>
        <fullName evidence="12">Fluoride-specific ion channel FluC</fullName>
    </recommendedName>
</protein>
<keyword evidence="7 12" id="KW-0406">Ion transport</keyword>
<name>A0ABT9JV45_9PROT</name>
<dbReference type="EMBL" id="JAVCAP010000022">
    <property type="protein sequence ID" value="MDP8568432.1"/>
    <property type="molecule type" value="Genomic_DNA"/>
</dbReference>
<dbReference type="PANTHER" id="PTHR28259:SF1">
    <property type="entry name" value="FLUORIDE EXPORT PROTEIN 1-RELATED"/>
    <property type="match status" value="1"/>
</dbReference>
<comment type="function">
    <text evidence="12">Fluoride-specific ion channel. Important for reducing fluoride concentration in the cell, thus reducing its toxicity.</text>
</comment>
<accession>A0ABT9JV45</accession>
<evidence type="ECO:0000256" key="10">
    <source>
        <dbReference type="ARBA" id="ARBA00035120"/>
    </source>
</evidence>
<keyword evidence="12" id="KW-0813">Transport</keyword>